<dbReference type="Proteomes" id="UP001159405">
    <property type="component" value="Unassembled WGS sequence"/>
</dbReference>
<evidence type="ECO:0000313" key="4">
    <source>
        <dbReference type="Proteomes" id="UP001159405"/>
    </source>
</evidence>
<feature type="signal peptide" evidence="2">
    <location>
        <begin position="1"/>
        <end position="18"/>
    </location>
</feature>
<reference evidence="3 4" key="1">
    <citation type="submission" date="2022-05" db="EMBL/GenBank/DDBJ databases">
        <authorList>
            <consortium name="Genoscope - CEA"/>
            <person name="William W."/>
        </authorList>
    </citation>
    <scope>NUCLEOTIDE SEQUENCE [LARGE SCALE GENOMIC DNA]</scope>
</reference>
<dbReference type="InterPro" id="IPR000560">
    <property type="entry name" value="His_Pase_clade-2"/>
</dbReference>
<dbReference type="PANTHER" id="PTHR11567">
    <property type="entry name" value="ACID PHOSPHATASE-RELATED"/>
    <property type="match status" value="1"/>
</dbReference>
<dbReference type="CDD" id="cd07061">
    <property type="entry name" value="HP_HAP_like"/>
    <property type="match status" value="1"/>
</dbReference>
<comment type="caution">
    <text evidence="3">The sequence shown here is derived from an EMBL/GenBank/DDBJ whole genome shotgun (WGS) entry which is preliminary data.</text>
</comment>
<keyword evidence="4" id="KW-1185">Reference proteome</keyword>
<gene>
    <name evidence="3" type="ORF">PLOB_00046160</name>
</gene>
<organism evidence="3 4">
    <name type="scientific">Porites lobata</name>
    <dbReference type="NCBI Taxonomy" id="104759"/>
    <lineage>
        <taxon>Eukaryota</taxon>
        <taxon>Metazoa</taxon>
        <taxon>Cnidaria</taxon>
        <taxon>Anthozoa</taxon>
        <taxon>Hexacorallia</taxon>
        <taxon>Scleractinia</taxon>
        <taxon>Fungiina</taxon>
        <taxon>Poritidae</taxon>
        <taxon>Porites</taxon>
    </lineage>
</organism>
<proteinExistence type="inferred from homology"/>
<dbReference type="SUPFAM" id="SSF53254">
    <property type="entry name" value="Phosphoglycerate mutase-like"/>
    <property type="match status" value="1"/>
</dbReference>
<evidence type="ECO:0000256" key="2">
    <source>
        <dbReference type="SAM" id="SignalP"/>
    </source>
</evidence>
<name>A0ABN8PS64_9CNID</name>
<dbReference type="Pfam" id="PF00328">
    <property type="entry name" value="His_Phos_2"/>
    <property type="match status" value="1"/>
</dbReference>
<dbReference type="InterPro" id="IPR050645">
    <property type="entry name" value="Histidine_acid_phosphatase"/>
</dbReference>
<accession>A0ABN8PS64</accession>
<dbReference type="PANTHER" id="PTHR11567:SF202">
    <property type="entry name" value="LYSOPHOSPHATIDIC ACID PHOSPHATASE TYPE 6"/>
    <property type="match status" value="1"/>
</dbReference>
<evidence type="ECO:0008006" key="5">
    <source>
        <dbReference type="Google" id="ProtNLM"/>
    </source>
</evidence>
<evidence type="ECO:0000256" key="1">
    <source>
        <dbReference type="ARBA" id="ARBA00005375"/>
    </source>
</evidence>
<comment type="similarity">
    <text evidence="1">Belongs to the histidine acid phosphatase family.</text>
</comment>
<dbReference type="InterPro" id="IPR029033">
    <property type="entry name" value="His_PPase_superfam"/>
</dbReference>
<dbReference type="EMBL" id="CALNXK010000081">
    <property type="protein sequence ID" value="CAH3147570.1"/>
    <property type="molecule type" value="Genomic_DNA"/>
</dbReference>
<feature type="chain" id="PRO_5046299290" description="Acid phosphatase" evidence="2">
    <location>
        <begin position="19"/>
        <end position="433"/>
    </location>
</feature>
<keyword evidence="2" id="KW-0732">Signal</keyword>
<evidence type="ECO:0000313" key="3">
    <source>
        <dbReference type="EMBL" id="CAH3147570.1"/>
    </source>
</evidence>
<protein>
    <recommendedName>
        <fullName evidence="5">Acid phosphatase</fullName>
    </recommendedName>
</protein>
<sequence length="433" mass="48897">MARIGCVWRLSAVSLAAAGGAFKISREISSKTKETTPESNLELVLVQMTFRHGARTPVFRPPCEELELVTWTADLLGTLPHTDVAYELKHVSGGPCPVSESKERLLKRLLKGGIPAGQLTKVGQQQMYELGKKRGKLYVDNLKFLQETYHPEEIYTRTSDFQRTIDSARCVLAGMFGKERLKELTMYTEHEEKEFLYPNVSHCKALKNCWKYFLHAKGLDHIKGFYDRQEKLEQALNLNGDNKLSSIHLKDIVSAMMAHNMEVPKNILQNLNLIEEQALQLFLSLQYGVNLGNSKKIFSLGIGLFLEHIMDNFIKKIDGKHNYKMMLYSAHDVTLAPILMLLGVLDDKWPDFAADIAFELYRDKDRQYYIRVLYKGEEKVLPGCSGPLCPLNKLSVTCNDGVGDDGDVDYLDTNKACNEKNGKGNDCHLGIDG</sequence>
<dbReference type="Gene3D" id="3.40.50.1240">
    <property type="entry name" value="Phosphoglycerate mutase-like"/>
    <property type="match status" value="1"/>
</dbReference>